<feature type="region of interest" description="Disordered" evidence="1">
    <location>
        <begin position="49"/>
        <end position="73"/>
    </location>
</feature>
<gene>
    <name evidence="2" type="ORF">B0H17DRAFT_1040477</name>
</gene>
<accession>A0AAD7GS26</accession>
<feature type="compositionally biased region" description="Polar residues" evidence="1">
    <location>
        <begin position="15"/>
        <end position="28"/>
    </location>
</feature>
<reference evidence="2" key="1">
    <citation type="submission" date="2023-03" db="EMBL/GenBank/DDBJ databases">
        <title>Massive genome expansion in bonnet fungi (Mycena s.s.) driven by repeated elements and novel gene families across ecological guilds.</title>
        <authorList>
            <consortium name="Lawrence Berkeley National Laboratory"/>
            <person name="Harder C.B."/>
            <person name="Miyauchi S."/>
            <person name="Viragh M."/>
            <person name="Kuo A."/>
            <person name="Thoen E."/>
            <person name="Andreopoulos B."/>
            <person name="Lu D."/>
            <person name="Skrede I."/>
            <person name="Drula E."/>
            <person name="Henrissat B."/>
            <person name="Morin E."/>
            <person name="Kohler A."/>
            <person name="Barry K."/>
            <person name="LaButti K."/>
            <person name="Morin E."/>
            <person name="Salamov A."/>
            <person name="Lipzen A."/>
            <person name="Mereny Z."/>
            <person name="Hegedus B."/>
            <person name="Baldrian P."/>
            <person name="Stursova M."/>
            <person name="Weitz H."/>
            <person name="Taylor A."/>
            <person name="Grigoriev I.V."/>
            <person name="Nagy L.G."/>
            <person name="Martin F."/>
            <person name="Kauserud H."/>
        </authorList>
    </citation>
    <scope>NUCLEOTIDE SEQUENCE</scope>
    <source>
        <strain evidence="2">CBHHK067</strain>
    </source>
</reference>
<protein>
    <submittedName>
        <fullName evidence="2">Uncharacterized protein</fullName>
    </submittedName>
</protein>
<proteinExistence type="predicted"/>
<sequence length="73" mass="7847">MRVTRLDGYEPVSAPSKQASMGTLQRANPASYTHLLRSSIEMHIPMDNIPKGAAQRAAVPSSGTSLGREQPRA</sequence>
<dbReference type="AlphaFoldDB" id="A0AAD7GS26"/>
<dbReference type="EMBL" id="JARKIE010000011">
    <property type="protein sequence ID" value="KAJ7704042.1"/>
    <property type="molecule type" value="Genomic_DNA"/>
</dbReference>
<name>A0AAD7GS26_MYCRO</name>
<organism evidence="2 3">
    <name type="scientific">Mycena rosella</name>
    <name type="common">Pink bonnet</name>
    <name type="synonym">Agaricus rosellus</name>
    <dbReference type="NCBI Taxonomy" id="1033263"/>
    <lineage>
        <taxon>Eukaryota</taxon>
        <taxon>Fungi</taxon>
        <taxon>Dikarya</taxon>
        <taxon>Basidiomycota</taxon>
        <taxon>Agaricomycotina</taxon>
        <taxon>Agaricomycetes</taxon>
        <taxon>Agaricomycetidae</taxon>
        <taxon>Agaricales</taxon>
        <taxon>Marasmiineae</taxon>
        <taxon>Mycenaceae</taxon>
        <taxon>Mycena</taxon>
    </lineage>
</organism>
<dbReference type="Proteomes" id="UP001221757">
    <property type="component" value="Unassembled WGS sequence"/>
</dbReference>
<evidence type="ECO:0000313" key="2">
    <source>
        <dbReference type="EMBL" id="KAJ7704042.1"/>
    </source>
</evidence>
<feature type="region of interest" description="Disordered" evidence="1">
    <location>
        <begin position="1"/>
        <end position="28"/>
    </location>
</feature>
<evidence type="ECO:0000313" key="3">
    <source>
        <dbReference type="Proteomes" id="UP001221757"/>
    </source>
</evidence>
<keyword evidence="3" id="KW-1185">Reference proteome</keyword>
<comment type="caution">
    <text evidence="2">The sequence shown here is derived from an EMBL/GenBank/DDBJ whole genome shotgun (WGS) entry which is preliminary data.</text>
</comment>
<evidence type="ECO:0000256" key="1">
    <source>
        <dbReference type="SAM" id="MobiDB-lite"/>
    </source>
</evidence>